<name>A0ABW6UWN4_MICFU</name>
<reference evidence="1 2" key="1">
    <citation type="submission" date="2024-10" db="EMBL/GenBank/DDBJ databases">
        <title>The Natural Products Discovery Center: Release of the First 8490 Sequenced Strains for Exploring Actinobacteria Biosynthetic Diversity.</title>
        <authorList>
            <person name="Kalkreuter E."/>
            <person name="Kautsar S.A."/>
            <person name="Yang D."/>
            <person name="Bader C.D."/>
            <person name="Teijaro C.N."/>
            <person name="Fluegel L."/>
            <person name="Davis C.M."/>
            <person name="Simpson J.R."/>
            <person name="Lauterbach L."/>
            <person name="Steele A.D."/>
            <person name="Gui C."/>
            <person name="Meng S."/>
            <person name="Li G."/>
            <person name="Viehrig K."/>
            <person name="Ye F."/>
            <person name="Su P."/>
            <person name="Kiefer A.F."/>
            <person name="Nichols A."/>
            <person name="Cepeda A.J."/>
            <person name="Yan W."/>
            <person name="Fan B."/>
            <person name="Jiang Y."/>
            <person name="Adhikari A."/>
            <person name="Zheng C.-J."/>
            <person name="Schuster L."/>
            <person name="Cowan T.M."/>
            <person name="Smanski M.J."/>
            <person name="Chevrette M.G."/>
            <person name="De Carvalho L.P.S."/>
            <person name="Shen B."/>
        </authorList>
    </citation>
    <scope>NUCLEOTIDE SEQUENCE [LARGE SCALE GENOMIC DNA]</scope>
    <source>
        <strain evidence="1 2">NPDC001281</strain>
    </source>
</reference>
<protein>
    <recommendedName>
        <fullName evidence="3">Orn/DAP/Arg decarboxylase 2 C-terminal domain-containing protein</fullName>
    </recommendedName>
</protein>
<gene>
    <name evidence="1" type="ORF">ACFY05_01235</name>
</gene>
<organism evidence="1 2">
    <name type="scientific">Microtetraspora fusca</name>
    <dbReference type="NCBI Taxonomy" id="1997"/>
    <lineage>
        <taxon>Bacteria</taxon>
        <taxon>Bacillati</taxon>
        <taxon>Actinomycetota</taxon>
        <taxon>Actinomycetes</taxon>
        <taxon>Streptosporangiales</taxon>
        <taxon>Streptosporangiaceae</taxon>
        <taxon>Microtetraspora</taxon>
    </lineage>
</organism>
<evidence type="ECO:0008006" key="3">
    <source>
        <dbReference type="Google" id="ProtNLM"/>
    </source>
</evidence>
<dbReference type="EMBL" id="JBIAXI010000001">
    <property type="protein sequence ID" value="MFF4771462.1"/>
    <property type="molecule type" value="Genomic_DNA"/>
</dbReference>
<dbReference type="Gene3D" id="2.40.37.10">
    <property type="entry name" value="Lyase, Ornithine Decarboxylase, Chain A, domain 1"/>
    <property type="match status" value="1"/>
</dbReference>
<dbReference type="SUPFAM" id="SSF50621">
    <property type="entry name" value="Alanine racemase C-terminal domain-like"/>
    <property type="match status" value="1"/>
</dbReference>
<sequence>MDVIAQGVEHPANLRPGDLIVVAATGAYRHSMASTYNMTAGPCHRPRQVARRVAIPGTSKWSARSAF</sequence>
<comment type="caution">
    <text evidence="1">The sequence shown here is derived from an EMBL/GenBank/DDBJ whole genome shotgun (WGS) entry which is preliminary data.</text>
</comment>
<dbReference type="InterPro" id="IPR009006">
    <property type="entry name" value="Ala_racemase/Decarboxylase_C"/>
</dbReference>
<keyword evidence="2" id="KW-1185">Reference proteome</keyword>
<accession>A0ABW6UWN4</accession>
<dbReference type="Proteomes" id="UP001602119">
    <property type="component" value="Unassembled WGS sequence"/>
</dbReference>
<dbReference type="RefSeq" id="WP_387340088.1">
    <property type="nucleotide sequence ID" value="NZ_JBIAXI010000001.1"/>
</dbReference>
<proteinExistence type="predicted"/>
<evidence type="ECO:0000313" key="1">
    <source>
        <dbReference type="EMBL" id="MFF4771462.1"/>
    </source>
</evidence>
<evidence type="ECO:0000313" key="2">
    <source>
        <dbReference type="Proteomes" id="UP001602119"/>
    </source>
</evidence>